<feature type="coiled-coil region" evidence="2">
    <location>
        <begin position="240"/>
        <end position="267"/>
    </location>
</feature>
<dbReference type="Proteomes" id="UP000078540">
    <property type="component" value="Unassembled WGS sequence"/>
</dbReference>
<dbReference type="Pfam" id="PF04000">
    <property type="entry name" value="Sas10_Utp3"/>
    <property type="match status" value="1"/>
</dbReference>
<feature type="compositionally biased region" description="Acidic residues" evidence="3">
    <location>
        <begin position="1"/>
        <end position="21"/>
    </location>
</feature>
<evidence type="ECO:0000256" key="3">
    <source>
        <dbReference type="SAM" id="MobiDB-lite"/>
    </source>
</evidence>
<feature type="region of interest" description="Disordered" evidence="3">
    <location>
        <begin position="34"/>
        <end position="65"/>
    </location>
</feature>
<organism evidence="4 5">
    <name type="scientific">Atta colombica</name>
    <dbReference type="NCBI Taxonomy" id="520822"/>
    <lineage>
        <taxon>Eukaryota</taxon>
        <taxon>Metazoa</taxon>
        <taxon>Ecdysozoa</taxon>
        <taxon>Arthropoda</taxon>
        <taxon>Hexapoda</taxon>
        <taxon>Insecta</taxon>
        <taxon>Pterygota</taxon>
        <taxon>Neoptera</taxon>
        <taxon>Endopterygota</taxon>
        <taxon>Hymenoptera</taxon>
        <taxon>Apocrita</taxon>
        <taxon>Aculeata</taxon>
        <taxon>Formicoidea</taxon>
        <taxon>Formicidae</taxon>
        <taxon>Myrmicinae</taxon>
        <taxon>Atta</taxon>
    </lineage>
</organism>
<dbReference type="InterPro" id="IPR007146">
    <property type="entry name" value="Sas10/Utp3/C1D"/>
</dbReference>
<reference evidence="4 5" key="1">
    <citation type="submission" date="2015-09" db="EMBL/GenBank/DDBJ databases">
        <title>Atta colombica WGS genome.</title>
        <authorList>
            <person name="Nygaard S."/>
            <person name="Hu H."/>
            <person name="Boomsma J."/>
            <person name="Zhang G."/>
        </authorList>
    </citation>
    <scope>NUCLEOTIDE SEQUENCE [LARGE SCALE GENOMIC DNA]</scope>
    <source>
        <strain evidence="4">Treedump-2</strain>
        <tissue evidence="4">Whole body</tissue>
    </source>
</reference>
<comment type="similarity">
    <text evidence="1">Belongs to the SAS10 family.</text>
</comment>
<dbReference type="PANTHER" id="PTHR13237:SF8">
    <property type="entry name" value="SOMETHING ABOUT SILENCING PROTEIN 10"/>
    <property type="match status" value="1"/>
</dbReference>
<name>A0A195AUV4_9HYME</name>
<keyword evidence="2" id="KW-0175">Coiled coil</keyword>
<evidence type="ECO:0000313" key="4">
    <source>
        <dbReference type="EMBL" id="KYM75956.1"/>
    </source>
</evidence>
<dbReference type="GO" id="GO:0000462">
    <property type="term" value="P:maturation of SSU-rRNA from tricistronic rRNA transcript (SSU-rRNA, 5.8S rRNA, LSU-rRNA)"/>
    <property type="evidence" value="ECO:0007669"/>
    <property type="project" value="TreeGrafter"/>
</dbReference>
<evidence type="ECO:0000256" key="1">
    <source>
        <dbReference type="ARBA" id="ARBA00010979"/>
    </source>
</evidence>
<dbReference type="EMBL" id="KQ976737">
    <property type="protein sequence ID" value="KYM75956.1"/>
    <property type="molecule type" value="Genomic_DNA"/>
</dbReference>
<sequence length="289" mass="33396">MENDIEDVDMNDVTDSEEEYTETEKKLLEKVRKQHTIENFDSDDEVLGLKNDNEEESDDQQDSMESDIEGIQEDYDMPNDRAWGSKAKAFYSSDFKYTDYASAPQKDLINAEMEEEEGKRLHLRAMGQHLTLDGSNLNKNKVTEIIEDSTVVQEDKKQVSDKESFMIMINTFKECMLEAKDILAPFLELVKDGTCPECNAVTFIRTKYEVILNYCTNISFCLMLKMKELPIKTHPVVKRLEQYRQLLDELQSEQGDLLEQVREVRKELTRYAGEISGIKAGVKKGIKLK</sequence>
<gene>
    <name evidence="4" type="ORF">ALC53_13670</name>
</gene>
<accession>A0A195AUV4</accession>
<dbReference type="GO" id="GO:0032040">
    <property type="term" value="C:small-subunit processome"/>
    <property type="evidence" value="ECO:0007669"/>
    <property type="project" value="TreeGrafter"/>
</dbReference>
<dbReference type="PANTHER" id="PTHR13237">
    <property type="entry name" value="SOMETHING ABOUT SILENCING PROTEIN 10-RELATED"/>
    <property type="match status" value="1"/>
</dbReference>
<keyword evidence="5" id="KW-1185">Reference proteome</keyword>
<proteinExistence type="inferred from homology"/>
<dbReference type="AlphaFoldDB" id="A0A195AUV4"/>
<protein>
    <submittedName>
        <fullName evidence="4">Something about silencing protein 10</fullName>
    </submittedName>
</protein>
<evidence type="ECO:0000313" key="5">
    <source>
        <dbReference type="Proteomes" id="UP000078540"/>
    </source>
</evidence>
<evidence type="ECO:0000256" key="2">
    <source>
        <dbReference type="SAM" id="Coils"/>
    </source>
</evidence>
<feature type="compositionally biased region" description="Acidic residues" evidence="3">
    <location>
        <begin position="53"/>
        <end position="65"/>
    </location>
</feature>
<feature type="region of interest" description="Disordered" evidence="3">
    <location>
        <begin position="1"/>
        <end position="22"/>
    </location>
</feature>